<dbReference type="Pfam" id="PF11205">
    <property type="entry name" value="DUF2987"/>
    <property type="match status" value="1"/>
</dbReference>
<dbReference type="RefSeq" id="WP_382406170.1">
    <property type="nucleotide sequence ID" value="NZ_JBHSGU010000002.1"/>
</dbReference>
<organism evidence="2 3">
    <name type="scientific">Glaciecola siphonariae</name>
    <dbReference type="NCBI Taxonomy" id="521012"/>
    <lineage>
        <taxon>Bacteria</taxon>
        <taxon>Pseudomonadati</taxon>
        <taxon>Pseudomonadota</taxon>
        <taxon>Gammaproteobacteria</taxon>
        <taxon>Alteromonadales</taxon>
        <taxon>Alteromonadaceae</taxon>
        <taxon>Glaciecola</taxon>
    </lineage>
</organism>
<accession>A0ABV9LVF3</accession>
<dbReference type="EMBL" id="JBHSGU010000002">
    <property type="protein sequence ID" value="MFC4699423.1"/>
    <property type="molecule type" value="Genomic_DNA"/>
</dbReference>
<dbReference type="Proteomes" id="UP001595897">
    <property type="component" value="Unassembled WGS sequence"/>
</dbReference>
<evidence type="ECO:0000256" key="1">
    <source>
        <dbReference type="SAM" id="SignalP"/>
    </source>
</evidence>
<evidence type="ECO:0000313" key="2">
    <source>
        <dbReference type="EMBL" id="MFC4699423.1"/>
    </source>
</evidence>
<proteinExistence type="predicted"/>
<keyword evidence="3" id="KW-1185">Reference proteome</keyword>
<keyword evidence="1" id="KW-0732">Signal</keyword>
<gene>
    <name evidence="2" type="ORF">ACFO4O_04535</name>
</gene>
<reference evidence="3" key="1">
    <citation type="journal article" date="2019" name="Int. J. Syst. Evol. Microbiol.">
        <title>The Global Catalogue of Microorganisms (GCM) 10K type strain sequencing project: providing services to taxonomists for standard genome sequencing and annotation.</title>
        <authorList>
            <consortium name="The Broad Institute Genomics Platform"/>
            <consortium name="The Broad Institute Genome Sequencing Center for Infectious Disease"/>
            <person name="Wu L."/>
            <person name="Ma J."/>
        </authorList>
    </citation>
    <scope>NUCLEOTIDE SEQUENCE [LARGE SCALE GENOMIC DNA]</scope>
    <source>
        <strain evidence="3">KACC 12507</strain>
    </source>
</reference>
<evidence type="ECO:0000313" key="3">
    <source>
        <dbReference type="Proteomes" id="UP001595897"/>
    </source>
</evidence>
<name>A0ABV9LVF3_9ALTE</name>
<feature type="signal peptide" evidence="1">
    <location>
        <begin position="1"/>
        <end position="26"/>
    </location>
</feature>
<sequence>MKTKLLNNTLCALIICMLSGVNGVYADEIQVAYKTFYSHVRKLNNDDTQALQFAFGFVHVQSKQLCQINSARISTQKQQIPLDVSNENRFTVPSERALRMADAVIYIDFEEQSNQCDISVQLETKPEYVKQSYSYDELMFIHQQYEAFFNEMGSFMSFMMPTVKGLVFQFEDESYTVDLDNGEKIIQGTLRLDEAFFEKEKALELPTKPLRITALASK</sequence>
<comment type="caution">
    <text evidence="2">The sequence shown here is derived from an EMBL/GenBank/DDBJ whole genome shotgun (WGS) entry which is preliminary data.</text>
</comment>
<dbReference type="InterPro" id="IPR021370">
    <property type="entry name" value="DUF2987"/>
</dbReference>
<feature type="chain" id="PRO_5046399224" evidence="1">
    <location>
        <begin position="27"/>
        <end position="218"/>
    </location>
</feature>
<protein>
    <submittedName>
        <fullName evidence="2">DUF2987 domain-containing protein</fullName>
    </submittedName>
</protein>